<dbReference type="EMBL" id="QJKB01000020">
    <property type="protein sequence ID" value="PXX35326.1"/>
    <property type="molecule type" value="Genomic_DNA"/>
</dbReference>
<accession>A0A318IM19</accession>
<gene>
    <name evidence="2" type="ORF">DFR42_12013</name>
</gene>
<evidence type="ECO:0000313" key="2">
    <source>
        <dbReference type="EMBL" id="PXX35326.1"/>
    </source>
</evidence>
<keyword evidence="1" id="KW-0812">Transmembrane</keyword>
<sequence>MRIFYQFDYDALPRNVKKHLARSVRSPDYLVHGQVMSNLRWYALHTAIFLACIFFIYLSAEADFGDPVKDTSWADTGMIVWYAILFFGVVYAGHAMWQRMQLSAKFHFLPGRYLFPLALVDIRSSKIAVHDLAQLRKLEATHHESNGRYNKTVFSFNFNDGTSKSLVINNLNQAEIALEKFNSYQSKARAAFHNRDIASLYGFDPFLDVRKNKWKEALDTSGVAKKVISLFQYLKTPLLILAVVIASLFWYGRNAASDKKMYLNAKQQKTESAYLGYIANGKFRVAEMQAELPRVVFNETLKKNSVTLLRNLKTRFPQSDILPEVAEEIHLLYDRSLQKFKAQAVNSDTGLIKSMEQLLKFAEEHDNPSVAISFARPTVSDLSQLDAFLKLKENKVRGMKIIPAAKYFADDSAAARETRITTGIRSAFSTIFPNDVLAFNANAAAKDNVPKLLIAYQIEPSGKVYTSEKQDDAFVGLVMRFKAAIMVPNARDRWKFDLEVEPPDSFNVEYKTSSRDKVQHAPEGQVYAVMAERAFDKLANKINAAFFSPDSAVFMRQAKNSR</sequence>
<evidence type="ECO:0000313" key="3">
    <source>
        <dbReference type="Proteomes" id="UP000247792"/>
    </source>
</evidence>
<keyword evidence="3" id="KW-1185">Reference proteome</keyword>
<comment type="caution">
    <text evidence="2">The sequence shown here is derived from an EMBL/GenBank/DDBJ whole genome shotgun (WGS) entry which is preliminary data.</text>
</comment>
<protein>
    <submittedName>
        <fullName evidence="2">Uncharacterized protein</fullName>
    </submittedName>
</protein>
<dbReference type="Proteomes" id="UP000247792">
    <property type="component" value="Unassembled WGS sequence"/>
</dbReference>
<reference evidence="2 3" key="1">
    <citation type="submission" date="2018-05" db="EMBL/GenBank/DDBJ databases">
        <title>Genomic Encyclopedia of Type Strains, Phase IV (KMG-IV): sequencing the most valuable type-strain genomes for metagenomic binning, comparative biology and taxonomic classification.</title>
        <authorList>
            <person name="Goeker M."/>
        </authorList>
    </citation>
    <scope>NUCLEOTIDE SEQUENCE [LARGE SCALE GENOMIC DNA]</scope>
    <source>
        <strain evidence="2 3">DSM 19792</strain>
    </source>
</reference>
<feature type="transmembrane region" description="Helical" evidence="1">
    <location>
        <begin position="41"/>
        <end position="59"/>
    </location>
</feature>
<name>A0A318IM19_9BURK</name>
<dbReference type="AlphaFoldDB" id="A0A318IM19"/>
<feature type="transmembrane region" description="Helical" evidence="1">
    <location>
        <begin position="79"/>
        <end position="97"/>
    </location>
</feature>
<evidence type="ECO:0000256" key="1">
    <source>
        <dbReference type="SAM" id="Phobius"/>
    </source>
</evidence>
<keyword evidence="1" id="KW-1133">Transmembrane helix</keyword>
<feature type="transmembrane region" description="Helical" evidence="1">
    <location>
        <begin position="233"/>
        <end position="252"/>
    </location>
</feature>
<keyword evidence="1" id="KW-0472">Membrane</keyword>
<organism evidence="2 3">
    <name type="scientific">Undibacterium pigrum</name>
    <dbReference type="NCBI Taxonomy" id="401470"/>
    <lineage>
        <taxon>Bacteria</taxon>
        <taxon>Pseudomonadati</taxon>
        <taxon>Pseudomonadota</taxon>
        <taxon>Betaproteobacteria</taxon>
        <taxon>Burkholderiales</taxon>
        <taxon>Oxalobacteraceae</taxon>
        <taxon>Undibacterium</taxon>
    </lineage>
</organism>
<proteinExistence type="predicted"/>